<comment type="cofactor">
    <cofactor evidence="1">
        <name>pyridoxal 5'-phosphate</name>
        <dbReference type="ChEBI" id="CHEBI:597326"/>
    </cofactor>
</comment>
<gene>
    <name evidence="3" type="ORF">BCM02_10394</name>
</gene>
<dbReference type="Gene3D" id="3.40.640.10">
    <property type="entry name" value="Type I PLP-dependent aspartate aminotransferase-like (Major domain)"/>
    <property type="match status" value="1"/>
</dbReference>
<evidence type="ECO:0000313" key="4">
    <source>
        <dbReference type="Proteomes" id="UP000323257"/>
    </source>
</evidence>
<dbReference type="GO" id="GO:0008483">
    <property type="term" value="F:transaminase activity"/>
    <property type="evidence" value="ECO:0007669"/>
    <property type="project" value="UniProtKB-KW"/>
</dbReference>
<name>A0A5S5CEJ1_9BACL</name>
<organism evidence="3 4">
    <name type="scientific">Paenibacillus methanolicus</name>
    <dbReference type="NCBI Taxonomy" id="582686"/>
    <lineage>
        <taxon>Bacteria</taxon>
        <taxon>Bacillati</taxon>
        <taxon>Bacillota</taxon>
        <taxon>Bacilli</taxon>
        <taxon>Bacillales</taxon>
        <taxon>Paenibacillaceae</taxon>
        <taxon>Paenibacillus</taxon>
    </lineage>
</organism>
<dbReference type="Proteomes" id="UP000323257">
    <property type="component" value="Unassembled WGS sequence"/>
</dbReference>
<dbReference type="EMBL" id="VNHS01000003">
    <property type="protein sequence ID" value="TYP76433.1"/>
    <property type="molecule type" value="Genomic_DNA"/>
</dbReference>
<dbReference type="CDD" id="cd00609">
    <property type="entry name" value="AAT_like"/>
    <property type="match status" value="1"/>
</dbReference>
<dbReference type="EC" id="2.6.1.-" evidence="1"/>
<evidence type="ECO:0000259" key="2">
    <source>
        <dbReference type="Pfam" id="PF00155"/>
    </source>
</evidence>
<dbReference type="PROSITE" id="PS00105">
    <property type="entry name" value="AA_TRANSFER_CLASS_1"/>
    <property type="match status" value="1"/>
</dbReference>
<keyword evidence="4" id="KW-1185">Reference proteome</keyword>
<reference evidence="3 4" key="1">
    <citation type="submission" date="2019-07" db="EMBL/GenBank/DDBJ databases">
        <title>Genomic Encyclopedia of Type Strains, Phase III (KMG-III): the genomes of soil and plant-associated and newly described type strains.</title>
        <authorList>
            <person name="Whitman W."/>
        </authorList>
    </citation>
    <scope>NUCLEOTIDE SEQUENCE [LARGE SCALE GENOMIC DNA]</scope>
    <source>
        <strain evidence="3 4">BL24</strain>
    </source>
</reference>
<accession>A0A5S5CEJ1</accession>
<dbReference type="PANTHER" id="PTHR43510">
    <property type="entry name" value="AMINOTRANSFERASE FUNCTION, HYPOTHETICAL (EUROFUNG)"/>
    <property type="match status" value="1"/>
</dbReference>
<evidence type="ECO:0000313" key="3">
    <source>
        <dbReference type="EMBL" id="TYP76433.1"/>
    </source>
</evidence>
<sequence>MTPDTKLIVINNPNSPTGTLYDRELLTQISEIARDAGAYILCDEVYYNLRADSQPNAPSIADVYERGIATSSLSKALSLAGIRIGWMTGSSDVIEACKQKSKSIST</sequence>
<dbReference type="SUPFAM" id="SSF53383">
    <property type="entry name" value="PLP-dependent transferases"/>
    <property type="match status" value="1"/>
</dbReference>
<comment type="similarity">
    <text evidence="1">Belongs to the class-I pyridoxal-phosphate-dependent aminotransferase family.</text>
</comment>
<dbReference type="InterPro" id="IPR004839">
    <property type="entry name" value="Aminotransferase_I/II_large"/>
</dbReference>
<dbReference type="InterPro" id="IPR015421">
    <property type="entry name" value="PyrdxlP-dep_Trfase_major"/>
</dbReference>
<dbReference type="PANTHER" id="PTHR43510:SF1">
    <property type="entry name" value="AMINOTRANSFERASE FUNCTION, HYPOTHETICAL (EUROFUNG)"/>
    <property type="match status" value="1"/>
</dbReference>
<dbReference type="AlphaFoldDB" id="A0A5S5CEJ1"/>
<keyword evidence="1 3" id="KW-0808">Transferase</keyword>
<comment type="caution">
    <text evidence="3">The sequence shown here is derived from an EMBL/GenBank/DDBJ whole genome shotgun (WGS) entry which is preliminary data.</text>
</comment>
<keyword evidence="1 3" id="KW-0032">Aminotransferase</keyword>
<proteinExistence type="inferred from homology"/>
<dbReference type="Pfam" id="PF00155">
    <property type="entry name" value="Aminotran_1_2"/>
    <property type="match status" value="1"/>
</dbReference>
<protein>
    <recommendedName>
        <fullName evidence="1">Aminotransferase</fullName>
        <ecNumber evidence="1">2.6.1.-</ecNumber>
    </recommendedName>
</protein>
<dbReference type="InterPro" id="IPR004838">
    <property type="entry name" value="NHTrfase_class1_PyrdxlP-BS"/>
</dbReference>
<dbReference type="GO" id="GO:0030170">
    <property type="term" value="F:pyridoxal phosphate binding"/>
    <property type="evidence" value="ECO:0007669"/>
    <property type="project" value="InterPro"/>
</dbReference>
<evidence type="ECO:0000256" key="1">
    <source>
        <dbReference type="RuleBase" id="RU000481"/>
    </source>
</evidence>
<feature type="domain" description="Aminotransferase class I/classII large" evidence="2">
    <location>
        <begin position="5"/>
        <end position="101"/>
    </location>
</feature>
<dbReference type="InterPro" id="IPR015424">
    <property type="entry name" value="PyrdxlP-dep_Trfase"/>
</dbReference>